<name>A0AA86QAW7_9EUKA</name>
<evidence type="ECO:0000313" key="3">
    <source>
        <dbReference type="Proteomes" id="UP001642409"/>
    </source>
</evidence>
<reference evidence="1" key="1">
    <citation type="submission" date="2023-06" db="EMBL/GenBank/DDBJ databases">
        <authorList>
            <person name="Kurt Z."/>
        </authorList>
    </citation>
    <scope>NUCLEOTIDE SEQUENCE</scope>
</reference>
<gene>
    <name evidence="2" type="ORF">HINF_LOCUS31815</name>
    <name evidence="1" type="ORF">HINF_LOCUS41261</name>
</gene>
<dbReference type="AlphaFoldDB" id="A0AA86QAW7"/>
<evidence type="ECO:0000313" key="2">
    <source>
        <dbReference type="EMBL" id="CAL6028455.1"/>
    </source>
</evidence>
<keyword evidence="3" id="KW-1185">Reference proteome</keyword>
<accession>A0AA86QAW7</accession>
<evidence type="ECO:0000313" key="1">
    <source>
        <dbReference type="EMBL" id="CAI9953616.1"/>
    </source>
</evidence>
<sequence>MHPLIHSKNSHLTSDAKEVLESLIKIDYYIRENGDQITKSKLEQIIGKINAKMTKSKNFFRDTLKEMKIQEKISIQVDDTVPKPGYTLLGRRRMDNTAFIQNEIQDKKKKSLYNRSYDFNASILCQTIKLGVQRQS</sequence>
<dbReference type="EMBL" id="CATOUU010000840">
    <property type="protein sequence ID" value="CAI9953616.1"/>
    <property type="molecule type" value="Genomic_DNA"/>
</dbReference>
<dbReference type="EMBL" id="CAXDID020000107">
    <property type="protein sequence ID" value="CAL6028455.1"/>
    <property type="molecule type" value="Genomic_DNA"/>
</dbReference>
<reference evidence="2 3" key="2">
    <citation type="submission" date="2024-07" db="EMBL/GenBank/DDBJ databases">
        <authorList>
            <person name="Akdeniz Z."/>
        </authorList>
    </citation>
    <scope>NUCLEOTIDE SEQUENCE [LARGE SCALE GENOMIC DNA]</scope>
</reference>
<organism evidence="1">
    <name type="scientific">Hexamita inflata</name>
    <dbReference type="NCBI Taxonomy" id="28002"/>
    <lineage>
        <taxon>Eukaryota</taxon>
        <taxon>Metamonada</taxon>
        <taxon>Diplomonadida</taxon>
        <taxon>Hexamitidae</taxon>
        <taxon>Hexamitinae</taxon>
        <taxon>Hexamita</taxon>
    </lineage>
</organism>
<comment type="caution">
    <text evidence="1">The sequence shown here is derived from an EMBL/GenBank/DDBJ whole genome shotgun (WGS) entry which is preliminary data.</text>
</comment>
<dbReference type="Proteomes" id="UP001642409">
    <property type="component" value="Unassembled WGS sequence"/>
</dbReference>
<protein>
    <submittedName>
        <fullName evidence="2">Hypothetical_protein</fullName>
    </submittedName>
</protein>
<proteinExistence type="predicted"/>